<comment type="subcellular location">
    <subcellularLocation>
        <location evidence="3">Secreted</location>
    </subcellularLocation>
    <subcellularLocation>
        <location evidence="3">Bacterial flagellum</location>
    </subcellularLocation>
</comment>
<protein>
    <recommendedName>
        <fullName evidence="3">Flagellin</fullName>
    </recommendedName>
</protein>
<proteinExistence type="inferred from homology"/>
<dbReference type="Gene3D" id="3.30.70.2120">
    <property type="match status" value="1"/>
</dbReference>
<dbReference type="InterPro" id="IPR046358">
    <property type="entry name" value="Flagellin_C"/>
</dbReference>
<dbReference type="Gene3D" id="6.10.10.10">
    <property type="entry name" value="Flagellar export chaperone, C-terminal domain"/>
    <property type="match status" value="1"/>
</dbReference>
<dbReference type="SUPFAM" id="SSF64518">
    <property type="entry name" value="Phase 1 flagellin"/>
    <property type="match status" value="1"/>
</dbReference>
<dbReference type="Gene3D" id="1.20.1330.10">
    <property type="entry name" value="f41 fragment of flagellin, N-terminal domain"/>
    <property type="match status" value="1"/>
</dbReference>
<dbReference type="InterPro" id="IPR001029">
    <property type="entry name" value="Flagellin_N"/>
</dbReference>
<organism evidence="7 8">
    <name type="scientific">Thalassobacter stenotrophicus DSM 16310</name>
    <dbReference type="NCBI Taxonomy" id="1123361"/>
    <lineage>
        <taxon>Bacteria</taxon>
        <taxon>Pseudomonadati</taxon>
        <taxon>Pseudomonadota</taxon>
        <taxon>Alphaproteobacteria</taxon>
        <taxon>Rhodobacterales</taxon>
        <taxon>Roseobacteraceae</taxon>
        <taxon>Thalassobacter</taxon>
    </lineage>
</organism>
<dbReference type="Pfam" id="PF00669">
    <property type="entry name" value="Flagellin_N"/>
    <property type="match status" value="1"/>
</dbReference>
<dbReference type="InterPro" id="IPR001492">
    <property type="entry name" value="Flagellin"/>
</dbReference>
<reference evidence="7 8" key="1">
    <citation type="submission" date="2016-11" db="EMBL/GenBank/DDBJ databases">
        <authorList>
            <person name="Varghese N."/>
            <person name="Submissions S."/>
        </authorList>
    </citation>
    <scope>NUCLEOTIDE SEQUENCE [LARGE SCALE GENOMIC DNA]</scope>
    <source>
        <strain evidence="7 8">DSM 16310</strain>
    </source>
</reference>
<evidence type="ECO:0000256" key="1">
    <source>
        <dbReference type="ARBA" id="ARBA00005709"/>
    </source>
</evidence>
<keyword evidence="4" id="KW-0175">Coiled coil</keyword>
<name>A0ABY1IH80_9RHOB</name>
<evidence type="ECO:0000259" key="6">
    <source>
        <dbReference type="Pfam" id="PF00700"/>
    </source>
</evidence>
<dbReference type="PRINTS" id="PR00207">
    <property type="entry name" value="FLAGELLIN"/>
</dbReference>
<feature type="coiled-coil region" evidence="4">
    <location>
        <begin position="51"/>
        <end position="129"/>
    </location>
</feature>
<dbReference type="PANTHER" id="PTHR42792:SF2">
    <property type="entry name" value="FLAGELLIN"/>
    <property type="match status" value="1"/>
</dbReference>
<dbReference type="PANTHER" id="PTHR42792">
    <property type="entry name" value="FLAGELLIN"/>
    <property type="match status" value="1"/>
</dbReference>
<comment type="caution">
    <text evidence="7">The sequence shown here is derived from an EMBL/GenBank/DDBJ whole genome shotgun (WGS) entry which is preliminary data.</text>
</comment>
<keyword evidence="7" id="KW-0966">Cell projection</keyword>
<comment type="similarity">
    <text evidence="1 3">Belongs to the bacterial flagellin family.</text>
</comment>
<keyword evidence="7" id="KW-0969">Cilium</keyword>
<keyword evidence="2 3" id="KW-0975">Bacterial flagellum</keyword>
<dbReference type="EMBL" id="FQYZ01000010">
    <property type="protein sequence ID" value="SHJ16927.1"/>
    <property type="molecule type" value="Genomic_DNA"/>
</dbReference>
<keyword evidence="3" id="KW-0964">Secreted</keyword>
<evidence type="ECO:0000313" key="7">
    <source>
        <dbReference type="EMBL" id="SHJ16927.1"/>
    </source>
</evidence>
<keyword evidence="8" id="KW-1185">Reference proteome</keyword>
<gene>
    <name evidence="7" type="ORF">SAMN02744035_02819</name>
</gene>
<accession>A0ABY1IH80</accession>
<evidence type="ECO:0000256" key="3">
    <source>
        <dbReference type="RuleBase" id="RU362073"/>
    </source>
</evidence>
<dbReference type="Pfam" id="PF00700">
    <property type="entry name" value="Flagellin_C"/>
    <property type="match status" value="1"/>
</dbReference>
<comment type="function">
    <text evidence="3">Flagellin is the subunit protein which polymerizes to form the filaments of bacterial flagella.</text>
</comment>
<feature type="domain" description="Flagellin N-terminal" evidence="5">
    <location>
        <begin position="5"/>
        <end position="140"/>
    </location>
</feature>
<dbReference type="RefSeq" id="WP_072936761.1">
    <property type="nucleotide sequence ID" value="NZ_FQYZ01000010.1"/>
</dbReference>
<dbReference type="InterPro" id="IPR042187">
    <property type="entry name" value="Flagellin_C_sub2"/>
</dbReference>
<evidence type="ECO:0000256" key="4">
    <source>
        <dbReference type="SAM" id="Coils"/>
    </source>
</evidence>
<evidence type="ECO:0000256" key="2">
    <source>
        <dbReference type="ARBA" id="ARBA00023143"/>
    </source>
</evidence>
<feature type="domain" description="Flagellin C-terminal" evidence="6">
    <location>
        <begin position="302"/>
        <end position="387"/>
    </location>
</feature>
<keyword evidence="7" id="KW-0282">Flagellum</keyword>
<evidence type="ECO:0000259" key="5">
    <source>
        <dbReference type="Pfam" id="PF00669"/>
    </source>
</evidence>
<evidence type="ECO:0000313" key="8">
    <source>
        <dbReference type="Proteomes" id="UP000184408"/>
    </source>
</evidence>
<sequence length="389" mass="39187">MVLAIATNSSALMASAAASSVNKDMETSMERLATGKRINSAADDAAGVAIASRLDAEIRGTNQAIRNAQDAQGLIDTAEGAHKEVENILQRMREVAVQAANDTNSADDRTSLQAEMTQLTEEIDRIAATTTWAGISLLNGGSSAGSVNSVADTAQTFNFQIATNTAGSGDTMSISIKDIGALSLGIDGTSTTPTFAAESVDTDNTTTDLTISTSGNTITIGGTATGGDGVVSLTIDGNAVSVDFSAGSFTADAAGQSAALTQAIEDAGISGVTVTDNGDGTVDVTRSGSVSVASNSAAQTAIGNIDAAITELNEQRASLGAYSNRLDSTVSNLTNISANLEGGKGRIEDADFAAESTNLAKSQILQQASTAMLAQANASKQGVLSLLQG</sequence>
<dbReference type="Proteomes" id="UP000184408">
    <property type="component" value="Unassembled WGS sequence"/>
</dbReference>